<dbReference type="InterPro" id="IPR030395">
    <property type="entry name" value="GP_PDE_dom"/>
</dbReference>
<dbReference type="GO" id="GO:0006629">
    <property type="term" value="P:lipid metabolic process"/>
    <property type="evidence" value="ECO:0007669"/>
    <property type="project" value="InterPro"/>
</dbReference>
<dbReference type="PANTHER" id="PTHR46211:SF1">
    <property type="entry name" value="GLYCEROPHOSPHODIESTER PHOSPHODIESTERASE, CYTOPLASMIC"/>
    <property type="match status" value="1"/>
</dbReference>
<feature type="domain" description="GP-PDE" evidence="1">
    <location>
        <begin position="3"/>
        <end position="238"/>
    </location>
</feature>
<keyword evidence="3" id="KW-1185">Reference proteome</keyword>
<dbReference type="PROSITE" id="PS51704">
    <property type="entry name" value="GP_PDE"/>
    <property type="match status" value="1"/>
</dbReference>
<dbReference type="EMBL" id="JQCQ01000011">
    <property type="protein sequence ID" value="KRO25392.1"/>
    <property type="molecule type" value="Genomic_DNA"/>
</dbReference>
<dbReference type="Pfam" id="PF03009">
    <property type="entry name" value="GDPD"/>
    <property type="match status" value="1"/>
</dbReference>
<evidence type="ECO:0000313" key="3">
    <source>
        <dbReference type="Proteomes" id="UP000051249"/>
    </source>
</evidence>
<dbReference type="GO" id="GO:0008081">
    <property type="term" value="F:phosphoric diester hydrolase activity"/>
    <property type="evidence" value="ECO:0007669"/>
    <property type="project" value="InterPro"/>
</dbReference>
<dbReference type="AlphaFoldDB" id="A0A0R2NLX5"/>
<reference evidence="2 3" key="1">
    <citation type="journal article" date="2015" name="Genome Announc.">
        <title>Expanding the biotechnology potential of lactobacilli through comparative genomics of 213 strains and associated genera.</title>
        <authorList>
            <person name="Sun Z."/>
            <person name="Harris H.M."/>
            <person name="McCann A."/>
            <person name="Guo C."/>
            <person name="Argimon S."/>
            <person name="Zhang W."/>
            <person name="Yang X."/>
            <person name="Jeffery I.B."/>
            <person name="Cooney J.C."/>
            <person name="Kagawa T.F."/>
            <person name="Liu W."/>
            <person name="Song Y."/>
            <person name="Salvetti E."/>
            <person name="Wrobel A."/>
            <person name="Rasinkangas P."/>
            <person name="Parkhill J."/>
            <person name="Rea M.C."/>
            <person name="O'Sullivan O."/>
            <person name="Ritari J."/>
            <person name="Douillard F.P."/>
            <person name="Paul Ross R."/>
            <person name="Yang R."/>
            <person name="Briner A.E."/>
            <person name="Felis G.E."/>
            <person name="de Vos W.M."/>
            <person name="Barrangou R."/>
            <person name="Klaenhammer T.R."/>
            <person name="Caufield P.W."/>
            <person name="Cui Y."/>
            <person name="Zhang H."/>
            <person name="O'Toole P.W."/>
        </authorList>
    </citation>
    <scope>NUCLEOTIDE SEQUENCE [LARGE SCALE GENOMIC DNA]</scope>
    <source>
        <strain evidence="2 3">DSM 23026</strain>
    </source>
</reference>
<evidence type="ECO:0000313" key="2">
    <source>
        <dbReference type="EMBL" id="KRO25392.1"/>
    </source>
</evidence>
<dbReference type="RefSeq" id="WP_057799028.1">
    <property type="nucleotide sequence ID" value="NZ_BJZZ01000010.1"/>
</dbReference>
<dbReference type="PATRIC" id="fig|480391.4.peg.232"/>
<name>A0A0R2NLX5_9LACO</name>
<dbReference type="InterPro" id="IPR017946">
    <property type="entry name" value="PLC-like_Pdiesterase_TIM-brl"/>
</dbReference>
<evidence type="ECO:0000259" key="1">
    <source>
        <dbReference type="PROSITE" id="PS51704"/>
    </source>
</evidence>
<organism evidence="2 3">
    <name type="scientific">Pediococcus argentinicus</name>
    <dbReference type="NCBI Taxonomy" id="480391"/>
    <lineage>
        <taxon>Bacteria</taxon>
        <taxon>Bacillati</taxon>
        <taxon>Bacillota</taxon>
        <taxon>Bacilli</taxon>
        <taxon>Lactobacillales</taxon>
        <taxon>Lactobacillaceae</taxon>
        <taxon>Pediococcus</taxon>
    </lineage>
</organism>
<dbReference type="SUPFAM" id="SSF51695">
    <property type="entry name" value="PLC-like phosphodiesterases"/>
    <property type="match status" value="1"/>
</dbReference>
<dbReference type="Proteomes" id="UP000051249">
    <property type="component" value="Unassembled WGS sequence"/>
</dbReference>
<dbReference type="CDD" id="cd08563">
    <property type="entry name" value="GDPD_TtGDE_like"/>
    <property type="match status" value="1"/>
</dbReference>
<sequence>MLTQVIAHRGSSGIRPENTIPAFIKAIEEGADGIETDVHLSKDGAMIIMHDETVDRTTNGTGRIFDKTLSELKQLDAGAYFGYEYLGTRIPTLQEVVELLIKMDFKGEFNLELKTDKIQYSGIEAQVAKYFKNTEIPFHLIYSSFRPKTVQLIHKLCPETEAASLFKLRTKSAKKFAKSKLIQDWHPSIAWVRSHRFFLPRIQLRPWTVNSEDDMRYCYKRKLKGIITDYPERALSIRREVQGG</sequence>
<protein>
    <submittedName>
        <fullName evidence="2">UgpQ protein</fullName>
    </submittedName>
</protein>
<dbReference type="PANTHER" id="PTHR46211">
    <property type="entry name" value="GLYCEROPHOSPHORYL DIESTER PHOSPHODIESTERASE"/>
    <property type="match status" value="1"/>
</dbReference>
<proteinExistence type="predicted"/>
<dbReference type="Gene3D" id="3.20.20.190">
    <property type="entry name" value="Phosphatidylinositol (PI) phosphodiesterase"/>
    <property type="match status" value="1"/>
</dbReference>
<comment type="caution">
    <text evidence="2">The sequence shown here is derived from an EMBL/GenBank/DDBJ whole genome shotgun (WGS) entry which is preliminary data.</text>
</comment>
<gene>
    <name evidence="2" type="ORF">IV88_GL000229</name>
</gene>
<accession>A0A0R2NLX5</accession>
<dbReference type="OrthoDB" id="384721at2"/>